<comment type="caution">
    <text evidence="7">The sequence shown here is derived from an EMBL/GenBank/DDBJ whole genome shotgun (WGS) entry which is preliminary data.</text>
</comment>
<evidence type="ECO:0000256" key="1">
    <source>
        <dbReference type="ARBA" id="ARBA00023015"/>
    </source>
</evidence>
<keyword evidence="8" id="KW-1185">Reference proteome</keyword>
<dbReference type="PANTHER" id="PTHR47424">
    <property type="entry name" value="REGULATORY PROTEIN GAL4"/>
    <property type="match status" value="1"/>
</dbReference>
<dbReference type="SMART" id="SM00906">
    <property type="entry name" value="Fungal_trans"/>
    <property type="match status" value="1"/>
</dbReference>
<name>A0ABR2VDR2_9PEZI</name>
<dbReference type="InterPro" id="IPR007219">
    <property type="entry name" value="XnlR_reg_dom"/>
</dbReference>
<evidence type="ECO:0000313" key="8">
    <source>
        <dbReference type="Proteomes" id="UP001408356"/>
    </source>
</evidence>
<feature type="compositionally biased region" description="Polar residues" evidence="5">
    <location>
        <begin position="49"/>
        <end position="62"/>
    </location>
</feature>
<reference evidence="7 8" key="1">
    <citation type="journal article" date="2024" name="J. Plant Pathol.">
        <title>Sequence and assembly of the genome of Seiridium unicorne, isolate CBS 538.82, causal agent of cypress canker disease.</title>
        <authorList>
            <person name="Scali E."/>
            <person name="Rocca G.D."/>
            <person name="Danti R."/>
            <person name="Garbelotto M."/>
            <person name="Barberini S."/>
            <person name="Baroncelli R."/>
            <person name="Emiliani G."/>
        </authorList>
    </citation>
    <scope>NUCLEOTIDE SEQUENCE [LARGE SCALE GENOMIC DNA]</scope>
    <source>
        <strain evidence="7 8">BM-138-508</strain>
    </source>
</reference>
<organism evidence="7 8">
    <name type="scientific">Seiridium unicorne</name>
    <dbReference type="NCBI Taxonomy" id="138068"/>
    <lineage>
        <taxon>Eukaryota</taxon>
        <taxon>Fungi</taxon>
        <taxon>Dikarya</taxon>
        <taxon>Ascomycota</taxon>
        <taxon>Pezizomycotina</taxon>
        <taxon>Sordariomycetes</taxon>
        <taxon>Xylariomycetidae</taxon>
        <taxon>Amphisphaeriales</taxon>
        <taxon>Sporocadaceae</taxon>
        <taxon>Seiridium</taxon>
    </lineage>
</organism>
<feature type="region of interest" description="Disordered" evidence="5">
    <location>
        <begin position="39"/>
        <end position="96"/>
    </location>
</feature>
<keyword evidence="2" id="KW-0238">DNA-binding</keyword>
<evidence type="ECO:0000256" key="3">
    <source>
        <dbReference type="ARBA" id="ARBA00023163"/>
    </source>
</evidence>
<evidence type="ECO:0000313" key="7">
    <source>
        <dbReference type="EMBL" id="KAK9425037.1"/>
    </source>
</evidence>
<dbReference type="Pfam" id="PF04082">
    <property type="entry name" value="Fungal_trans"/>
    <property type="match status" value="1"/>
</dbReference>
<feature type="domain" description="Xylanolytic transcriptional activator regulatory" evidence="6">
    <location>
        <begin position="315"/>
        <end position="385"/>
    </location>
</feature>
<proteinExistence type="predicted"/>
<dbReference type="PANTHER" id="PTHR47424:SF3">
    <property type="entry name" value="REGULATORY PROTEIN GAL4"/>
    <property type="match status" value="1"/>
</dbReference>
<protein>
    <submittedName>
        <fullName evidence="7">Fungal-specific transcription factor domain-containing protein</fullName>
    </submittedName>
</protein>
<evidence type="ECO:0000259" key="6">
    <source>
        <dbReference type="SMART" id="SM00906"/>
    </source>
</evidence>
<evidence type="ECO:0000256" key="4">
    <source>
        <dbReference type="ARBA" id="ARBA00023242"/>
    </source>
</evidence>
<dbReference type="InterPro" id="IPR051127">
    <property type="entry name" value="Fungal_SecMet_Regulators"/>
</dbReference>
<evidence type="ECO:0000256" key="2">
    <source>
        <dbReference type="ARBA" id="ARBA00023125"/>
    </source>
</evidence>
<dbReference type="Proteomes" id="UP001408356">
    <property type="component" value="Unassembled WGS sequence"/>
</dbReference>
<sequence length="711" mass="78570">MDNARTASKDSYIKVLHDRIHYLEQKLNQHDIAIQPFGSEASPVPEAHQSGTLPPSQVSRPTVDSPRVAGTNPSMVPLHHGSVSGTSPGSLDKDDAGRGITAMGTIAAEGEIDGSFDAFGEFYGASSAASFMQEAMATAKSPNQLALPLMNPPSPDAGRKAAGHRPFYFNYTHSESFSLPPRSLADHLLERFWDKIFYIYPIFYRPAFEQAYQNLWKTEGDLDCTTEYTGVGLGSSPDTNANTPIFHCALNTIFAIGSTFSDLAAEPKETAVRSFFLKSKSFVGLDLLELNNIGVVQCLLLMAVFLQSTPFPSRCWNAVGVACRVAMGLGLHIDTPRGDMSQLEIDISRRTWHGCVNLDMVVSMTFGRPTMTANIPPLPMPVISDDISPATDQNEGLPSRRCPSRLLFFNEYSRLCNLLKVILTQVYEGSNSGFGTEAMHAQAKVHDFKMILELDSKLASFAESLPPILSWKKPQDLAEVPKHHRLTFETQRVVLHGRFLYLQIMLHRTILTQLSVTNQLATQGLPTNDSALCNSLYSSFTVECAKTCVNAAMELIELVHKTHRTAATGGWWWDGLYACTSGLILIVSQLHPQVKASFAQHEIQRHWKFCDAILEHLTSHSASVQKSLKLLRNIRNDVMPGREISSQNGARGGLSKDASSIHQDIPQPAIGELVDILPFELMNDSNMVDMPFDWNLSIDFFSNDISFESFQ</sequence>
<gene>
    <name evidence="7" type="ORF">SUNI508_03177</name>
</gene>
<accession>A0ABR2VDR2</accession>
<keyword evidence="3" id="KW-0804">Transcription</keyword>
<dbReference type="EMBL" id="JARVKF010000024">
    <property type="protein sequence ID" value="KAK9425037.1"/>
    <property type="molecule type" value="Genomic_DNA"/>
</dbReference>
<evidence type="ECO:0000256" key="5">
    <source>
        <dbReference type="SAM" id="MobiDB-lite"/>
    </source>
</evidence>
<keyword evidence="4" id="KW-0539">Nucleus</keyword>
<keyword evidence="1" id="KW-0805">Transcription regulation</keyword>
<dbReference type="CDD" id="cd12148">
    <property type="entry name" value="fungal_TF_MHR"/>
    <property type="match status" value="1"/>
</dbReference>